<keyword evidence="4 10" id="KW-1133">Transmembrane helix</keyword>
<evidence type="ECO:0000256" key="5">
    <source>
        <dbReference type="ARBA" id="ARBA00023136"/>
    </source>
</evidence>
<dbReference type="GO" id="GO:0006935">
    <property type="term" value="P:chemotaxis"/>
    <property type="evidence" value="ECO:0007669"/>
    <property type="project" value="UniProtKB-ARBA"/>
</dbReference>
<dbReference type="InterPro" id="IPR033480">
    <property type="entry name" value="sCache_2"/>
</dbReference>
<evidence type="ECO:0000259" key="11">
    <source>
        <dbReference type="PROSITE" id="PS50111"/>
    </source>
</evidence>
<comment type="similarity">
    <text evidence="7">Belongs to the methyl-accepting chemotaxis (MCP) protein family.</text>
</comment>
<dbReference type="InterPro" id="IPR003660">
    <property type="entry name" value="HAMP_dom"/>
</dbReference>
<evidence type="ECO:0000256" key="1">
    <source>
        <dbReference type="ARBA" id="ARBA00004651"/>
    </source>
</evidence>
<comment type="subcellular location">
    <subcellularLocation>
        <location evidence="1">Cell membrane</location>
        <topology evidence="1">Multi-pass membrane protein</topology>
    </subcellularLocation>
</comment>
<dbReference type="PROSITE" id="PS50885">
    <property type="entry name" value="HAMP"/>
    <property type="match status" value="1"/>
</dbReference>
<dbReference type="SMART" id="SM00283">
    <property type="entry name" value="MA"/>
    <property type="match status" value="1"/>
</dbReference>
<dbReference type="FunFam" id="1.10.287.950:FF:000001">
    <property type="entry name" value="Methyl-accepting chemotaxis sensory transducer"/>
    <property type="match status" value="1"/>
</dbReference>
<evidence type="ECO:0000259" key="12">
    <source>
        <dbReference type="PROSITE" id="PS50885"/>
    </source>
</evidence>
<dbReference type="CDD" id="cd06225">
    <property type="entry name" value="HAMP"/>
    <property type="match status" value="1"/>
</dbReference>
<keyword evidence="5 10" id="KW-0472">Membrane</keyword>
<dbReference type="GO" id="GO:0007165">
    <property type="term" value="P:signal transduction"/>
    <property type="evidence" value="ECO:0007669"/>
    <property type="project" value="UniProtKB-KW"/>
</dbReference>
<dbReference type="PROSITE" id="PS50111">
    <property type="entry name" value="CHEMOTAXIS_TRANSDUC_2"/>
    <property type="match status" value="1"/>
</dbReference>
<organism evidence="13 14">
    <name type="scientific">Aliivibrio fischeri SR5</name>
    <dbReference type="NCBI Taxonomy" id="1088719"/>
    <lineage>
        <taxon>Bacteria</taxon>
        <taxon>Pseudomonadati</taxon>
        <taxon>Pseudomonadota</taxon>
        <taxon>Gammaproteobacteria</taxon>
        <taxon>Vibrionales</taxon>
        <taxon>Vibrionaceae</taxon>
        <taxon>Aliivibrio</taxon>
    </lineage>
</organism>
<dbReference type="RefSeq" id="WP_005422292.1">
    <property type="nucleotide sequence ID" value="NZ_CM001401.1"/>
</dbReference>
<evidence type="ECO:0000313" key="13">
    <source>
        <dbReference type="EMBL" id="EHN69027.1"/>
    </source>
</evidence>
<keyword evidence="6 8" id="KW-0807">Transducer</keyword>
<comment type="caution">
    <text evidence="13">The sequence shown here is derived from an EMBL/GenBank/DDBJ whole genome shotgun (WGS) entry which is preliminary data.</text>
</comment>
<evidence type="ECO:0000313" key="14">
    <source>
        <dbReference type="Proteomes" id="UP000004521"/>
    </source>
</evidence>
<sequence>MNLSIKSRLYLLAILPIVLTSLLIMLMTYKETNALNQAQMDMTRTQMMEMKRVELKSYLDIVSSELEHLEKQGKSIDEVLETLKPIQFADTGYLFGFQSNGVRILQGNTNDIGNNMWNAKDKRGNYLIQDIITAAKNKSGYSTYYYPKLNETVALPKLAYSVYFSTWDLIVGTGFYTDDVDAVIADMKALSDEQLAQSMKAIVLFTLVIVAVVAMIGFYINRSIMAPIQKFDESIRSFASGDADLTARMPEFTVPEFNQLSHNFNLFVNSLHQIISNVSLVSQDVVAETTRMSERSAQVNAVVTNQRSETEQIATAMTELTTSSHEISANAEQAANSAQDADNNAQVAMQTVNEASESVKTLAAELDEASDVISKLEGDVQNIASTLSVIQDIAEQTNLLALNAAIEAARAGEQGRGFAVVADEVRKLASRTQESTAQIHQRIEALKSGSDSAVQVMAASKNFSTLTVTKAVAASESLSQILVSVNTIMEMNSLIATATQEQSLVGQEISERIVSVSDQSSESADLASQNRSGGIVLNQKANELSELVERFTL</sequence>
<keyword evidence="3 10" id="KW-0812">Transmembrane</keyword>
<evidence type="ECO:0000256" key="9">
    <source>
        <dbReference type="SAM" id="Coils"/>
    </source>
</evidence>
<name>A0AAV3EQC7_ALIFS</name>
<dbReference type="PANTHER" id="PTHR32089">
    <property type="entry name" value="METHYL-ACCEPTING CHEMOTAXIS PROTEIN MCPB"/>
    <property type="match status" value="1"/>
</dbReference>
<evidence type="ECO:0000256" key="4">
    <source>
        <dbReference type="ARBA" id="ARBA00022989"/>
    </source>
</evidence>
<accession>A0AAV3EQC7</accession>
<dbReference type="Pfam" id="PF17200">
    <property type="entry name" value="sCache_2"/>
    <property type="match status" value="1"/>
</dbReference>
<feature type="domain" description="HAMP" evidence="12">
    <location>
        <begin position="222"/>
        <end position="276"/>
    </location>
</feature>
<evidence type="ECO:0000256" key="3">
    <source>
        <dbReference type="ARBA" id="ARBA00022692"/>
    </source>
</evidence>
<dbReference type="Gene3D" id="1.10.287.950">
    <property type="entry name" value="Methyl-accepting chemotaxis protein"/>
    <property type="match status" value="1"/>
</dbReference>
<dbReference type="Gene3D" id="3.30.450.20">
    <property type="entry name" value="PAS domain"/>
    <property type="match status" value="1"/>
</dbReference>
<dbReference type="AlphaFoldDB" id="A0AAV3EQC7"/>
<feature type="transmembrane region" description="Helical" evidence="10">
    <location>
        <begin position="9"/>
        <end position="29"/>
    </location>
</feature>
<dbReference type="GO" id="GO:0005886">
    <property type="term" value="C:plasma membrane"/>
    <property type="evidence" value="ECO:0007669"/>
    <property type="project" value="UniProtKB-SubCell"/>
</dbReference>
<evidence type="ECO:0000256" key="8">
    <source>
        <dbReference type="PROSITE-ProRule" id="PRU00284"/>
    </source>
</evidence>
<dbReference type="Pfam" id="PF00015">
    <property type="entry name" value="MCPsignal"/>
    <property type="match status" value="1"/>
</dbReference>
<feature type="coiled-coil region" evidence="9">
    <location>
        <begin position="352"/>
        <end position="379"/>
    </location>
</feature>
<feature type="transmembrane region" description="Helical" evidence="10">
    <location>
        <begin position="201"/>
        <end position="220"/>
    </location>
</feature>
<keyword evidence="2" id="KW-1003">Cell membrane</keyword>
<dbReference type="EMBL" id="AHIH01000010">
    <property type="protein sequence ID" value="EHN69027.1"/>
    <property type="molecule type" value="Genomic_DNA"/>
</dbReference>
<dbReference type="SUPFAM" id="SSF58104">
    <property type="entry name" value="Methyl-accepting chemotaxis protein (MCP) signaling domain"/>
    <property type="match status" value="1"/>
</dbReference>
<keyword evidence="9" id="KW-0175">Coiled coil</keyword>
<dbReference type="Pfam" id="PF00672">
    <property type="entry name" value="HAMP"/>
    <property type="match status" value="1"/>
</dbReference>
<dbReference type="SMART" id="SM00304">
    <property type="entry name" value="HAMP"/>
    <property type="match status" value="1"/>
</dbReference>
<evidence type="ECO:0000256" key="6">
    <source>
        <dbReference type="ARBA" id="ARBA00023224"/>
    </source>
</evidence>
<reference evidence="13 14" key="1">
    <citation type="journal article" date="2012" name="J. Bacteriol.">
        <title>Draft Genome Sequence of Vibrio fischeri SR5, a Strain Isolated from the Light Organ of the Mediterranean Squid Sepiola robusta.</title>
        <authorList>
            <person name="Gyllborg M.C."/>
            <person name="Sahl J.W."/>
            <person name="Cronin D.C.III."/>
            <person name="Rasko D.A."/>
            <person name="Mandel M.J."/>
        </authorList>
    </citation>
    <scope>NUCLEOTIDE SEQUENCE [LARGE SCALE GENOMIC DNA]</scope>
    <source>
        <strain evidence="13 14">SR5</strain>
    </source>
</reference>
<feature type="domain" description="Methyl-accepting transducer" evidence="11">
    <location>
        <begin position="281"/>
        <end position="517"/>
    </location>
</feature>
<gene>
    <name evidence="13" type="ORF">VFSR5_A0326</name>
</gene>
<evidence type="ECO:0000256" key="10">
    <source>
        <dbReference type="SAM" id="Phobius"/>
    </source>
</evidence>
<dbReference type="SMART" id="SM01049">
    <property type="entry name" value="Cache_2"/>
    <property type="match status" value="1"/>
</dbReference>
<evidence type="ECO:0000256" key="2">
    <source>
        <dbReference type="ARBA" id="ARBA00022475"/>
    </source>
</evidence>
<dbReference type="CDD" id="cd11386">
    <property type="entry name" value="MCP_signal"/>
    <property type="match status" value="1"/>
</dbReference>
<dbReference type="Proteomes" id="UP000004521">
    <property type="component" value="Chromosome II"/>
</dbReference>
<protein>
    <submittedName>
        <fullName evidence="13">Methyl-accepting chemotaxis protein</fullName>
    </submittedName>
</protein>
<proteinExistence type="inferred from homology"/>
<evidence type="ECO:0000256" key="7">
    <source>
        <dbReference type="ARBA" id="ARBA00029447"/>
    </source>
</evidence>
<dbReference type="InterPro" id="IPR004089">
    <property type="entry name" value="MCPsignal_dom"/>
</dbReference>
<dbReference type="PANTHER" id="PTHR32089:SF119">
    <property type="entry name" value="METHYL-ACCEPTING CHEMOTAXIS PROTEIN CTPL"/>
    <property type="match status" value="1"/>
</dbReference>